<dbReference type="InterPro" id="IPR013766">
    <property type="entry name" value="Thioredoxin_domain"/>
</dbReference>
<gene>
    <name evidence="7" type="ORF">C6P64_07005</name>
</gene>
<dbReference type="GO" id="GO:0046872">
    <property type="term" value="F:metal ion binding"/>
    <property type="evidence" value="ECO:0007669"/>
    <property type="project" value="UniProtKB-KW"/>
</dbReference>
<evidence type="ECO:0000256" key="3">
    <source>
        <dbReference type="PIRSR" id="PIRSR603782-1"/>
    </source>
</evidence>
<dbReference type="InterPro" id="IPR003782">
    <property type="entry name" value="SCO1/SenC"/>
</dbReference>
<evidence type="ECO:0000256" key="1">
    <source>
        <dbReference type="ARBA" id="ARBA00010996"/>
    </source>
</evidence>
<name>A0A2S9K626_9BURK</name>
<keyword evidence="5" id="KW-0732">Signal</keyword>
<dbReference type="RefSeq" id="WP_105747874.1">
    <property type="nucleotide sequence ID" value="NZ_PVLQ01000023.1"/>
</dbReference>
<dbReference type="Gene3D" id="3.40.30.10">
    <property type="entry name" value="Glutaredoxin"/>
    <property type="match status" value="1"/>
</dbReference>
<keyword evidence="3" id="KW-0479">Metal-binding</keyword>
<reference evidence="7 8" key="1">
    <citation type="submission" date="2018-03" db="EMBL/GenBank/DDBJ databases">
        <title>Comparative genomics illustrates the genes involved in a hyperalkaliphilic mechanisms of Serpentinomonas isolated from highly-alkaline calcium-rich serpentinized springs.</title>
        <authorList>
            <person name="Suzuki S."/>
            <person name="Ishii S."/>
            <person name="Walworth N."/>
            <person name="Bird L."/>
            <person name="Kuenen J.G."/>
            <person name="Nealson K.H."/>
        </authorList>
    </citation>
    <scope>NUCLEOTIDE SEQUENCE [LARGE SCALE GENOMIC DNA]</scope>
    <source>
        <strain evidence="7 8">P1</strain>
    </source>
</reference>
<evidence type="ECO:0000313" key="7">
    <source>
        <dbReference type="EMBL" id="PRD65842.1"/>
    </source>
</evidence>
<dbReference type="AlphaFoldDB" id="A0A2S9K626"/>
<dbReference type="InterPro" id="IPR036249">
    <property type="entry name" value="Thioredoxin-like_sf"/>
</dbReference>
<feature type="signal peptide" evidence="5">
    <location>
        <begin position="1"/>
        <end position="26"/>
    </location>
</feature>
<accession>A0A2S9K626</accession>
<dbReference type="Pfam" id="PF02630">
    <property type="entry name" value="SCO1-SenC"/>
    <property type="match status" value="1"/>
</dbReference>
<feature type="chain" id="PRO_5015393088" evidence="5">
    <location>
        <begin position="27"/>
        <end position="211"/>
    </location>
</feature>
<comment type="similarity">
    <text evidence="1">Belongs to the SCO1/2 family.</text>
</comment>
<dbReference type="PANTHER" id="PTHR12151">
    <property type="entry name" value="ELECTRON TRANSPORT PROTIN SCO1/SENC FAMILY MEMBER"/>
    <property type="match status" value="1"/>
</dbReference>
<proteinExistence type="inferred from homology"/>
<organism evidence="7 8">
    <name type="scientific">Malikia granosa</name>
    <dbReference type="NCBI Taxonomy" id="263067"/>
    <lineage>
        <taxon>Bacteria</taxon>
        <taxon>Pseudomonadati</taxon>
        <taxon>Pseudomonadota</taxon>
        <taxon>Betaproteobacteria</taxon>
        <taxon>Burkholderiales</taxon>
        <taxon>Comamonadaceae</taxon>
        <taxon>Malikia</taxon>
    </lineage>
</organism>
<feature type="binding site" evidence="3">
    <location>
        <position position="90"/>
    </location>
    <ligand>
        <name>Cu cation</name>
        <dbReference type="ChEBI" id="CHEBI:23378"/>
    </ligand>
</feature>
<dbReference type="PANTHER" id="PTHR12151:SF25">
    <property type="entry name" value="LINALOOL DEHYDRATASE_ISOMERASE DOMAIN-CONTAINING PROTEIN"/>
    <property type="match status" value="1"/>
</dbReference>
<keyword evidence="2 3" id="KW-0186">Copper</keyword>
<dbReference type="SUPFAM" id="SSF52833">
    <property type="entry name" value="Thioredoxin-like"/>
    <property type="match status" value="1"/>
</dbReference>
<protein>
    <submittedName>
        <fullName evidence="7">SCO family protein</fullName>
    </submittedName>
</protein>
<evidence type="ECO:0000313" key="8">
    <source>
        <dbReference type="Proteomes" id="UP000238589"/>
    </source>
</evidence>
<feature type="domain" description="Thioredoxin" evidence="6">
    <location>
        <begin position="48"/>
        <end position="208"/>
    </location>
</feature>
<feature type="binding site" evidence="3">
    <location>
        <position position="173"/>
    </location>
    <ligand>
        <name>Cu cation</name>
        <dbReference type="ChEBI" id="CHEBI:23378"/>
    </ligand>
</feature>
<dbReference type="OrthoDB" id="9790194at2"/>
<dbReference type="FunFam" id="3.40.30.10:FF:000013">
    <property type="entry name" value="Blast:Protein SCO1 homolog, mitochondrial"/>
    <property type="match status" value="1"/>
</dbReference>
<dbReference type="EMBL" id="PVLQ01000023">
    <property type="protein sequence ID" value="PRD65842.1"/>
    <property type="molecule type" value="Genomic_DNA"/>
</dbReference>
<dbReference type="Proteomes" id="UP000238589">
    <property type="component" value="Unassembled WGS sequence"/>
</dbReference>
<sequence>MPSTSSPIASRRLALAWLTASGTLLLAGCDQLASASHGSASPSKGIDISGAYYARNFKLTDFNGQTRSLSDFKDKVVMLYFGFTQCPDVCPTALIRAASLMQQLGTQADDQQLIFITVDPERDTPEMLREYMTAFHPSFLALTGSNQDIRQTADEFRVYYKKVPTGSSYTMDHTALNYLFDRQGSIRVALRHEQTADDYTGEVRKLLAEPA</sequence>
<dbReference type="CDD" id="cd02968">
    <property type="entry name" value="SCO"/>
    <property type="match status" value="1"/>
</dbReference>
<evidence type="ECO:0000256" key="2">
    <source>
        <dbReference type="ARBA" id="ARBA00023008"/>
    </source>
</evidence>
<dbReference type="PROSITE" id="PS51352">
    <property type="entry name" value="THIOREDOXIN_2"/>
    <property type="match status" value="1"/>
</dbReference>
<comment type="caution">
    <text evidence="7">The sequence shown here is derived from an EMBL/GenBank/DDBJ whole genome shotgun (WGS) entry which is preliminary data.</text>
</comment>
<keyword evidence="4" id="KW-1015">Disulfide bond</keyword>
<evidence type="ECO:0000256" key="5">
    <source>
        <dbReference type="SAM" id="SignalP"/>
    </source>
</evidence>
<keyword evidence="8" id="KW-1185">Reference proteome</keyword>
<evidence type="ECO:0000259" key="6">
    <source>
        <dbReference type="PROSITE" id="PS51352"/>
    </source>
</evidence>
<evidence type="ECO:0000256" key="4">
    <source>
        <dbReference type="PIRSR" id="PIRSR603782-2"/>
    </source>
</evidence>
<feature type="disulfide bond" description="Redox-active" evidence="4">
    <location>
        <begin position="86"/>
        <end position="90"/>
    </location>
</feature>
<feature type="binding site" evidence="3">
    <location>
        <position position="86"/>
    </location>
    <ligand>
        <name>Cu cation</name>
        <dbReference type="ChEBI" id="CHEBI:23378"/>
    </ligand>
</feature>